<evidence type="ECO:0000313" key="2">
    <source>
        <dbReference type="Proteomes" id="UP000825100"/>
    </source>
</evidence>
<organism evidence="1 2">
    <name type="scientific">Latilactobacillus curvatus</name>
    <name type="common">Lactobacillus curvatus</name>
    <dbReference type="NCBI Taxonomy" id="28038"/>
    <lineage>
        <taxon>Bacteria</taxon>
        <taxon>Bacillati</taxon>
        <taxon>Bacillota</taxon>
        <taxon>Bacilli</taxon>
        <taxon>Lactobacillales</taxon>
        <taxon>Lactobacillaceae</taxon>
        <taxon>Latilactobacillus</taxon>
    </lineage>
</organism>
<gene>
    <name evidence="1" type="ORF">LTWDN19_18570</name>
</gene>
<evidence type="ECO:0000313" key="1">
    <source>
        <dbReference type="EMBL" id="BCX31290.1"/>
    </source>
</evidence>
<proteinExistence type="predicted"/>
<dbReference type="Proteomes" id="UP000825100">
    <property type="component" value="Chromosome"/>
</dbReference>
<protein>
    <submittedName>
        <fullName evidence="1">Uncharacterized protein</fullName>
    </submittedName>
</protein>
<sequence length="278" mass="33467">MRIFDMLFGHKNESDASIKDMELSKKITINNYPVDEINDDDLYPWSNQVVYRNDVTIGNIIMLWWLDKYWDKEKTIPNYFEKKYVKNFKIERRKLTYRGFIKQSGELTDLGQAALSNNYEYIDKHRNNWITAEDKERNSALHYSQMENVAKQDELWGMHDHAKELNQQMSDEKERDALLKPYFEAEKLGKQGDSQRSLDILQQLLPRLNGKNRYLRAFVIERIAIDSRKLKKYDSEIHYLNEYIIKEKGQYRYTEYKEKFFKRIAKATQLLDKQRSSN</sequence>
<dbReference type="RefSeq" id="WP_221276418.1">
    <property type="nucleotide sequence ID" value="NZ_AP024685.1"/>
</dbReference>
<accession>A0ABM7QW05</accession>
<keyword evidence="2" id="KW-1185">Reference proteome</keyword>
<reference evidence="1 2" key="1">
    <citation type="submission" date="2021-05" db="EMBL/GenBank/DDBJ databases">
        <title>Complete Genome Sequence of Latilactobacillus sp. Strain WDN19, a High D-Aspartate-producing Lactic Acid Bacterium Isolated from a Japanese Pickle.</title>
        <authorList>
            <person name="Kajitani K."/>
            <person name="Takahashi S."/>
        </authorList>
    </citation>
    <scope>NUCLEOTIDE SEQUENCE [LARGE SCALE GENOMIC DNA]</scope>
    <source>
        <strain evidence="1 2">WDN19</strain>
    </source>
</reference>
<dbReference type="EMBL" id="AP024685">
    <property type="protein sequence ID" value="BCX31290.1"/>
    <property type="molecule type" value="Genomic_DNA"/>
</dbReference>
<name>A0ABM7QW05_LATCU</name>